<accession>A0ACD3ZVS2</accession>
<gene>
    <name evidence="1" type="ORF">M0696_14360</name>
</gene>
<evidence type="ECO:0000313" key="2">
    <source>
        <dbReference type="Proteomes" id="UP000830837"/>
    </source>
</evidence>
<reference evidence="1" key="1">
    <citation type="submission" date="2022-04" db="EMBL/GenBank/DDBJ databases">
        <title>Complete genome of Bacillus.</title>
        <authorList>
            <person name="Kong X."/>
            <person name="Hou M."/>
        </authorList>
    </citation>
    <scope>NUCLEOTIDE SEQUENCE</scope>
    <source>
        <strain evidence="1">A78.1</strain>
    </source>
</reference>
<protein>
    <submittedName>
        <fullName evidence="1">Helix-turn-helix domain-containing protein</fullName>
    </submittedName>
</protein>
<organism evidence="1 2">
    <name type="scientific">Bacillus rugosus</name>
    <dbReference type="NCBI Taxonomy" id="2715209"/>
    <lineage>
        <taxon>Bacteria</taxon>
        <taxon>Bacillati</taxon>
        <taxon>Bacillota</taxon>
        <taxon>Bacilli</taxon>
        <taxon>Bacillales</taxon>
        <taxon>Bacillaceae</taxon>
        <taxon>Bacillus</taxon>
    </lineage>
</organism>
<sequence>MFLQPLLAKKIIAEVKKMYQREVIIVNTDGLIMASTNDERVGQFHEGALICAKEKHNVIITKEDEKRLKGVKAGLNLPVFSDRDVIAVFGLTGEPAEIQPYGELLRKMTELFIKESWHLEQSQWRERMLESFMIDWLQLKEWSPGFLEKAQLLGVDLSSRRQMILIQGYEWSPHDIKQMTHIWKSAYPTDMFVRWGNERILINHEVPKHEQRDRLLQELLHICSFAQTANSRFAAAGAGRPVASSSLTDSYEQAEKALAVSLKRKMPVFEEDLKLDMCLTEISPDTRNEFPQRVFREALQHHELMNTIRTFFYHDLSLKQTAEDMHIHINTLRYRLSKAEQLTGLRFGCTEDIVTMYVALFFLDQDTKQREF</sequence>
<dbReference type="Proteomes" id="UP000830837">
    <property type="component" value="Chromosome"/>
</dbReference>
<keyword evidence="2" id="KW-1185">Reference proteome</keyword>
<dbReference type="EMBL" id="CP096590">
    <property type="protein sequence ID" value="UPV78021.1"/>
    <property type="molecule type" value="Genomic_DNA"/>
</dbReference>
<proteinExistence type="predicted"/>
<evidence type="ECO:0000313" key="1">
    <source>
        <dbReference type="EMBL" id="UPV78021.1"/>
    </source>
</evidence>
<name>A0ACD3ZVS2_9BACI</name>